<sequence length="381" mass="43622">MATEVLVNVATEILKKLGTVIAREISLAWGVKDDLAKLRQTLEMISAVMTDAENRQINDNAVRLWWRRLKDVAYNADDILDDFSNNQNMRREMCSFKNKVCNFISSSNPLIFCFKMAQKIKDINRKLDEITKDMDRFKFHTARSSTTARDQSSELLPTRESVAFVVDSDIIGREDDKSEIGLFISNKYLRVLNLSGLGKPGLLAKLRHLRYLDLSNFDVGSVQSISSFHNLQTLVLHNCQQALKLLRNIGALKNLRHLDLSWIHELKVLPNSITNLPNLRTLNLSNCDGLEVLPRDVEALKLLRCLDISHTRISELPDSITKLDNLRLLKLNSSWNSSYYLKALPKDIGELKHLRCLDLSCTEIKDYPSLALSSTIWRWRI</sequence>
<dbReference type="AlphaFoldDB" id="A0A200R149"/>
<dbReference type="Gene3D" id="1.20.5.4130">
    <property type="match status" value="1"/>
</dbReference>
<keyword evidence="2" id="KW-0547">Nucleotide-binding</keyword>
<feature type="domain" description="Disease resistance N-terminal" evidence="4">
    <location>
        <begin position="11"/>
        <end position="95"/>
    </location>
</feature>
<dbReference type="OMA" id="YSIHETA"/>
<evidence type="ECO:0000313" key="7">
    <source>
        <dbReference type="Proteomes" id="UP000195402"/>
    </source>
</evidence>
<evidence type="ECO:0000256" key="2">
    <source>
        <dbReference type="ARBA" id="ARBA00022741"/>
    </source>
</evidence>
<dbReference type="InterPro" id="IPR055414">
    <property type="entry name" value="LRR_R13L4/SHOC2-like"/>
</dbReference>
<keyword evidence="7" id="KW-1185">Reference proteome</keyword>
<dbReference type="GO" id="GO:0000166">
    <property type="term" value="F:nucleotide binding"/>
    <property type="evidence" value="ECO:0007669"/>
    <property type="project" value="UniProtKB-KW"/>
</dbReference>
<dbReference type="GO" id="GO:0006952">
    <property type="term" value="P:defense response"/>
    <property type="evidence" value="ECO:0007669"/>
    <property type="project" value="UniProtKB-KW"/>
</dbReference>
<dbReference type="SUPFAM" id="SSF52058">
    <property type="entry name" value="L domain-like"/>
    <property type="match status" value="1"/>
</dbReference>
<organism evidence="6 7">
    <name type="scientific">Macleaya cordata</name>
    <name type="common">Five-seeded plume-poppy</name>
    <name type="synonym">Bocconia cordata</name>
    <dbReference type="NCBI Taxonomy" id="56857"/>
    <lineage>
        <taxon>Eukaryota</taxon>
        <taxon>Viridiplantae</taxon>
        <taxon>Streptophyta</taxon>
        <taxon>Embryophyta</taxon>
        <taxon>Tracheophyta</taxon>
        <taxon>Spermatophyta</taxon>
        <taxon>Magnoliopsida</taxon>
        <taxon>Ranunculales</taxon>
        <taxon>Papaveraceae</taxon>
        <taxon>Papaveroideae</taxon>
        <taxon>Macleaya</taxon>
    </lineage>
</organism>
<dbReference type="Proteomes" id="UP000195402">
    <property type="component" value="Unassembled WGS sequence"/>
</dbReference>
<evidence type="ECO:0000259" key="4">
    <source>
        <dbReference type="Pfam" id="PF18052"/>
    </source>
</evidence>
<name>A0A200R149_MACCD</name>
<dbReference type="CDD" id="cd14798">
    <property type="entry name" value="RX-CC_like"/>
    <property type="match status" value="1"/>
</dbReference>
<dbReference type="InParanoid" id="A0A200R149"/>
<dbReference type="PANTHER" id="PTHR47186">
    <property type="entry name" value="LEUCINE-RICH REPEAT-CONTAINING PROTEIN 57"/>
    <property type="match status" value="1"/>
</dbReference>
<dbReference type="EMBL" id="MVGT01000511">
    <property type="protein sequence ID" value="OVA16398.1"/>
    <property type="molecule type" value="Genomic_DNA"/>
</dbReference>
<reference evidence="6 7" key="1">
    <citation type="journal article" date="2017" name="Mol. Plant">
        <title>The Genome of Medicinal Plant Macleaya cordata Provides New Insights into Benzylisoquinoline Alkaloids Metabolism.</title>
        <authorList>
            <person name="Liu X."/>
            <person name="Liu Y."/>
            <person name="Huang P."/>
            <person name="Ma Y."/>
            <person name="Qing Z."/>
            <person name="Tang Q."/>
            <person name="Cao H."/>
            <person name="Cheng P."/>
            <person name="Zheng Y."/>
            <person name="Yuan Z."/>
            <person name="Zhou Y."/>
            <person name="Liu J."/>
            <person name="Tang Z."/>
            <person name="Zhuo Y."/>
            <person name="Zhang Y."/>
            <person name="Yu L."/>
            <person name="Huang J."/>
            <person name="Yang P."/>
            <person name="Peng Q."/>
            <person name="Zhang J."/>
            <person name="Jiang W."/>
            <person name="Zhang Z."/>
            <person name="Lin K."/>
            <person name="Ro D.K."/>
            <person name="Chen X."/>
            <person name="Xiong X."/>
            <person name="Shang Y."/>
            <person name="Huang S."/>
            <person name="Zeng J."/>
        </authorList>
    </citation>
    <scope>NUCLEOTIDE SEQUENCE [LARGE SCALE GENOMIC DNA]</scope>
    <source>
        <strain evidence="7">cv. BLH2017</strain>
        <tissue evidence="6">Root</tissue>
    </source>
</reference>
<keyword evidence="1" id="KW-0677">Repeat</keyword>
<dbReference type="Gene3D" id="3.80.10.10">
    <property type="entry name" value="Ribonuclease Inhibitor"/>
    <property type="match status" value="1"/>
</dbReference>
<evidence type="ECO:0000256" key="1">
    <source>
        <dbReference type="ARBA" id="ARBA00022737"/>
    </source>
</evidence>
<accession>A0A200R149</accession>
<dbReference type="InterPro" id="IPR041118">
    <property type="entry name" value="Rx_N"/>
</dbReference>
<dbReference type="Pfam" id="PF18052">
    <property type="entry name" value="Rx_N"/>
    <property type="match status" value="1"/>
</dbReference>
<gene>
    <name evidence="6" type="ORF">BVC80_6423g1</name>
</gene>
<feature type="domain" description="Disease resistance R13L4/SHOC-2-like LRR" evidence="5">
    <location>
        <begin position="221"/>
        <end position="332"/>
    </location>
</feature>
<dbReference type="Pfam" id="PF23598">
    <property type="entry name" value="LRR_14"/>
    <property type="match status" value="1"/>
</dbReference>
<dbReference type="STRING" id="56857.A0A200R149"/>
<dbReference type="OrthoDB" id="5279713at2759"/>
<dbReference type="InterPro" id="IPR032675">
    <property type="entry name" value="LRR_dom_sf"/>
</dbReference>
<dbReference type="PANTHER" id="PTHR47186:SF3">
    <property type="entry name" value="OS09G0267800 PROTEIN"/>
    <property type="match status" value="1"/>
</dbReference>
<keyword evidence="3" id="KW-0611">Plant defense</keyword>
<evidence type="ECO:0000256" key="3">
    <source>
        <dbReference type="ARBA" id="ARBA00022821"/>
    </source>
</evidence>
<comment type="caution">
    <text evidence="6">The sequence shown here is derived from an EMBL/GenBank/DDBJ whole genome shotgun (WGS) entry which is preliminary data.</text>
</comment>
<evidence type="ECO:0000259" key="5">
    <source>
        <dbReference type="Pfam" id="PF23598"/>
    </source>
</evidence>
<proteinExistence type="predicted"/>
<evidence type="ECO:0000313" key="6">
    <source>
        <dbReference type="EMBL" id="OVA16398.1"/>
    </source>
</evidence>
<protein>
    <submittedName>
        <fullName evidence="6">Leucine-rich repeat</fullName>
    </submittedName>
</protein>
<dbReference type="InterPro" id="IPR038005">
    <property type="entry name" value="RX-like_CC"/>
</dbReference>